<sequence>MVSTATWLRYLVSKTQFTLATGFKNYKGGHLKDNELSDFIWKHFLHGKMTFLHWNKGEEMAPTIAGNGATLLVRRIPIPDPTHVYVGDVVVLKNPEKPDDYLVRRLAATEGYEMASTDEKDEPFVLEKDQCWVVAENEKLKVKEAIDSRTFGPVHMTNIVGRVLYCLRSAVDHGRVQNSHFSMRKDSPVLEVELDVDEMAKSHKA</sequence>
<dbReference type="AlphaFoldDB" id="A0A1S2XX91"/>
<evidence type="ECO:0000313" key="1">
    <source>
        <dbReference type="Proteomes" id="UP000087171"/>
    </source>
</evidence>
<evidence type="ECO:0000313" key="2">
    <source>
        <dbReference type="RefSeq" id="XP_004495095.1"/>
    </source>
</evidence>
<dbReference type="KEGG" id="cam:101499775"/>
<dbReference type="GeneID" id="101499775"/>
<reference evidence="1" key="1">
    <citation type="journal article" date="2013" name="Nat. Biotechnol.">
        <title>Draft genome sequence of chickpea (Cicer arietinum) provides a resource for trait improvement.</title>
        <authorList>
            <person name="Varshney R.K."/>
            <person name="Song C."/>
            <person name="Saxena R.K."/>
            <person name="Azam S."/>
            <person name="Yu S."/>
            <person name="Sharpe A.G."/>
            <person name="Cannon S."/>
            <person name="Baek J."/>
            <person name="Rosen B.D."/>
            <person name="Tar'an B."/>
            <person name="Millan T."/>
            <person name="Zhang X."/>
            <person name="Ramsay L.D."/>
            <person name="Iwata A."/>
            <person name="Wang Y."/>
            <person name="Nelson W."/>
            <person name="Farmer A.D."/>
            <person name="Gaur P.M."/>
            <person name="Soderlund C."/>
            <person name="Penmetsa R.V."/>
            <person name="Xu C."/>
            <person name="Bharti A.K."/>
            <person name="He W."/>
            <person name="Winter P."/>
            <person name="Zhao S."/>
            <person name="Hane J.K."/>
            <person name="Carrasquilla-Garcia N."/>
            <person name="Condie J.A."/>
            <person name="Upadhyaya H.D."/>
            <person name="Luo M.C."/>
            <person name="Thudi M."/>
            <person name="Gowda C.L."/>
            <person name="Singh N.P."/>
            <person name="Lichtenzveig J."/>
            <person name="Gali K.K."/>
            <person name="Rubio J."/>
            <person name="Nadarajan N."/>
            <person name="Dolezel J."/>
            <person name="Bansal K.C."/>
            <person name="Xu X."/>
            <person name="Edwards D."/>
            <person name="Zhang G."/>
            <person name="Kahl G."/>
            <person name="Gil J."/>
            <person name="Singh K.B."/>
            <person name="Datta S.K."/>
            <person name="Jackson S.A."/>
            <person name="Wang J."/>
            <person name="Cook D.R."/>
        </authorList>
    </citation>
    <scope>NUCLEOTIDE SEQUENCE [LARGE SCALE GENOMIC DNA]</scope>
    <source>
        <strain evidence="1">cv. CDC Frontier</strain>
    </source>
</reference>
<dbReference type="PANTHER" id="PTHR47040:SF1">
    <property type="entry name" value="MITOCHONDRIAL ATP-INDEPENDENT INNER MEMBRANE PROTEASE SUBUNIT 2"/>
    <property type="match status" value="1"/>
</dbReference>
<organism evidence="1 2">
    <name type="scientific">Cicer arietinum</name>
    <name type="common">Chickpea</name>
    <name type="synonym">Garbanzo</name>
    <dbReference type="NCBI Taxonomy" id="3827"/>
    <lineage>
        <taxon>Eukaryota</taxon>
        <taxon>Viridiplantae</taxon>
        <taxon>Streptophyta</taxon>
        <taxon>Embryophyta</taxon>
        <taxon>Tracheophyta</taxon>
        <taxon>Spermatophyta</taxon>
        <taxon>Magnoliopsida</taxon>
        <taxon>eudicotyledons</taxon>
        <taxon>Gunneridae</taxon>
        <taxon>Pentapetalae</taxon>
        <taxon>rosids</taxon>
        <taxon>fabids</taxon>
        <taxon>Fabales</taxon>
        <taxon>Fabaceae</taxon>
        <taxon>Papilionoideae</taxon>
        <taxon>50 kb inversion clade</taxon>
        <taxon>NPAAA clade</taxon>
        <taxon>Hologalegina</taxon>
        <taxon>IRL clade</taxon>
        <taxon>Cicereae</taxon>
        <taxon>Cicer</taxon>
    </lineage>
</organism>
<dbReference type="Proteomes" id="UP000087171">
    <property type="component" value="Chromosome Ca4"/>
</dbReference>
<dbReference type="InterPro" id="IPR036286">
    <property type="entry name" value="LexA/Signal_pep-like_sf"/>
</dbReference>
<dbReference type="RefSeq" id="XP_004495095.1">
    <property type="nucleotide sequence ID" value="XM_004495038.3"/>
</dbReference>
<dbReference type="GO" id="GO:0004252">
    <property type="term" value="F:serine-type endopeptidase activity"/>
    <property type="evidence" value="ECO:0007669"/>
    <property type="project" value="InterPro"/>
</dbReference>
<keyword evidence="1" id="KW-1185">Reference proteome</keyword>
<dbReference type="SUPFAM" id="SSF51306">
    <property type="entry name" value="LexA/Signal peptidase"/>
    <property type="match status" value="1"/>
</dbReference>
<accession>A0A1S2XX91</accession>
<name>A0A1S2XX91_CICAR</name>
<dbReference type="PANTHER" id="PTHR47040">
    <property type="entry name" value="OSJNBA0068L06.9 PROTEIN"/>
    <property type="match status" value="1"/>
</dbReference>
<proteinExistence type="predicted"/>
<gene>
    <name evidence="2" type="primary">LOC101499775</name>
</gene>
<dbReference type="InterPro" id="IPR053307">
    <property type="entry name" value="Mitochondrial_IM_protease"/>
</dbReference>
<dbReference type="CDD" id="cd06530">
    <property type="entry name" value="S26_SPase_I"/>
    <property type="match status" value="1"/>
</dbReference>
<dbReference type="PaxDb" id="3827-XP_004495095.1"/>
<dbReference type="InterPro" id="IPR019533">
    <property type="entry name" value="Peptidase_S26"/>
</dbReference>
<dbReference type="Gene3D" id="2.10.109.10">
    <property type="entry name" value="Umud Fragment, subunit A"/>
    <property type="match status" value="1"/>
</dbReference>
<dbReference type="STRING" id="3827.A0A1S2XX91"/>
<dbReference type="GO" id="GO:0006465">
    <property type="term" value="P:signal peptide processing"/>
    <property type="evidence" value="ECO:0007669"/>
    <property type="project" value="InterPro"/>
</dbReference>
<reference evidence="2" key="2">
    <citation type="submission" date="2025-08" db="UniProtKB">
        <authorList>
            <consortium name="RefSeq"/>
        </authorList>
    </citation>
    <scope>IDENTIFICATION</scope>
    <source>
        <tissue evidence="2">Etiolated seedlings</tissue>
    </source>
</reference>
<protein>
    <submittedName>
        <fullName evidence="2">Uncharacterized protein LOC101499775</fullName>
    </submittedName>
</protein>
<dbReference type="eggNOG" id="KOG1568">
    <property type="taxonomic scope" value="Eukaryota"/>
</dbReference>
<dbReference type="OrthoDB" id="308440at2759"/>